<gene>
    <name evidence="1" type="primary">jg9604</name>
    <name evidence="1" type="ORF">PAEG_LOCUS2953</name>
</gene>
<keyword evidence="2" id="KW-1185">Reference proteome</keyword>
<name>A0A8S4QIF5_9NEOP</name>
<dbReference type="EMBL" id="CAKXAJ010009274">
    <property type="protein sequence ID" value="CAH2211116.1"/>
    <property type="molecule type" value="Genomic_DNA"/>
</dbReference>
<evidence type="ECO:0000313" key="2">
    <source>
        <dbReference type="Proteomes" id="UP000838756"/>
    </source>
</evidence>
<accession>A0A8S4QIF5</accession>
<proteinExistence type="predicted"/>
<dbReference type="OrthoDB" id="7415071at2759"/>
<evidence type="ECO:0000313" key="1">
    <source>
        <dbReference type="EMBL" id="CAH2211116.1"/>
    </source>
</evidence>
<comment type="caution">
    <text evidence="1">The sequence shown here is derived from an EMBL/GenBank/DDBJ whole genome shotgun (WGS) entry which is preliminary data.</text>
</comment>
<dbReference type="AlphaFoldDB" id="A0A8S4QIF5"/>
<protein>
    <submittedName>
        <fullName evidence="1">Jg9604 protein</fullName>
    </submittedName>
</protein>
<sequence length="53" mass="6112">MEGLTVRERILGRTCPDLPHPVVFRGAVFADEARFDRCLALWKHALALRHQNQ</sequence>
<dbReference type="Proteomes" id="UP000838756">
    <property type="component" value="Unassembled WGS sequence"/>
</dbReference>
<feature type="non-terminal residue" evidence="1">
    <location>
        <position position="53"/>
    </location>
</feature>
<reference evidence="1" key="1">
    <citation type="submission" date="2022-03" db="EMBL/GenBank/DDBJ databases">
        <authorList>
            <person name="Lindestad O."/>
        </authorList>
    </citation>
    <scope>NUCLEOTIDE SEQUENCE</scope>
</reference>
<organism evidence="1 2">
    <name type="scientific">Pararge aegeria aegeria</name>
    <dbReference type="NCBI Taxonomy" id="348720"/>
    <lineage>
        <taxon>Eukaryota</taxon>
        <taxon>Metazoa</taxon>
        <taxon>Ecdysozoa</taxon>
        <taxon>Arthropoda</taxon>
        <taxon>Hexapoda</taxon>
        <taxon>Insecta</taxon>
        <taxon>Pterygota</taxon>
        <taxon>Neoptera</taxon>
        <taxon>Endopterygota</taxon>
        <taxon>Lepidoptera</taxon>
        <taxon>Glossata</taxon>
        <taxon>Ditrysia</taxon>
        <taxon>Papilionoidea</taxon>
        <taxon>Nymphalidae</taxon>
        <taxon>Satyrinae</taxon>
        <taxon>Satyrini</taxon>
        <taxon>Parargina</taxon>
        <taxon>Pararge</taxon>
    </lineage>
</organism>